<keyword evidence="2" id="KW-0238">DNA-binding</keyword>
<dbReference type="InterPro" id="IPR005039">
    <property type="entry name" value="Ant_C"/>
</dbReference>
<evidence type="ECO:0000259" key="1">
    <source>
        <dbReference type="Pfam" id="PF03374"/>
    </source>
</evidence>
<keyword evidence="3" id="KW-1185">Reference proteome</keyword>
<dbReference type="Pfam" id="PF03374">
    <property type="entry name" value="ANT"/>
    <property type="match status" value="1"/>
</dbReference>
<dbReference type="EMBL" id="BMFF01000001">
    <property type="protein sequence ID" value="GGC87190.1"/>
    <property type="molecule type" value="Genomic_DNA"/>
</dbReference>
<dbReference type="GO" id="GO:0003677">
    <property type="term" value="F:DNA binding"/>
    <property type="evidence" value="ECO:0007669"/>
    <property type="project" value="UniProtKB-KW"/>
</dbReference>
<dbReference type="RefSeq" id="WP_150277540.1">
    <property type="nucleotide sequence ID" value="NZ_BMFF01000001.1"/>
</dbReference>
<accession>A0ABQ1NXN3</accession>
<name>A0ABQ1NXN3_9GAMM</name>
<dbReference type="Proteomes" id="UP000638188">
    <property type="component" value="Unassembled WGS sequence"/>
</dbReference>
<reference evidence="3" key="1">
    <citation type="journal article" date="2019" name="Int. J. Syst. Evol. Microbiol.">
        <title>The Global Catalogue of Microorganisms (GCM) 10K type strain sequencing project: providing services to taxonomists for standard genome sequencing and annotation.</title>
        <authorList>
            <consortium name="The Broad Institute Genomics Platform"/>
            <consortium name="The Broad Institute Genome Sequencing Center for Infectious Disease"/>
            <person name="Wu L."/>
            <person name="Ma J."/>
        </authorList>
    </citation>
    <scope>NUCLEOTIDE SEQUENCE [LARGE SCALE GENOMIC DNA]</scope>
    <source>
        <strain evidence="3">CGMCC 1.12482</strain>
    </source>
</reference>
<gene>
    <name evidence="2" type="ORF">GCM10007418_03730</name>
</gene>
<organism evidence="2 3">
    <name type="scientific">Halopseudomonas salina</name>
    <dbReference type="NCBI Taxonomy" id="1323744"/>
    <lineage>
        <taxon>Bacteria</taxon>
        <taxon>Pseudomonadati</taxon>
        <taxon>Pseudomonadota</taxon>
        <taxon>Gammaproteobacteria</taxon>
        <taxon>Pseudomonadales</taxon>
        <taxon>Pseudomonadaceae</taxon>
        <taxon>Halopseudomonas</taxon>
    </lineage>
</organism>
<proteinExistence type="predicted"/>
<evidence type="ECO:0000313" key="2">
    <source>
        <dbReference type="EMBL" id="GGC87190.1"/>
    </source>
</evidence>
<sequence length="94" mass="11143">MLRNLAQTAKHLGIKRKQLIFKMREAGLLNDQNLPAHPMRDKFYLQTKHGQWYHPELGMQYSESTRVTQYGINWLADKLGLERPKVPEERRRVA</sequence>
<feature type="domain" description="Antirepressor protein C-terminal" evidence="1">
    <location>
        <begin position="5"/>
        <end position="80"/>
    </location>
</feature>
<evidence type="ECO:0000313" key="3">
    <source>
        <dbReference type="Proteomes" id="UP000638188"/>
    </source>
</evidence>
<comment type="caution">
    <text evidence="2">The sequence shown here is derived from an EMBL/GenBank/DDBJ whole genome shotgun (WGS) entry which is preliminary data.</text>
</comment>
<protein>
    <submittedName>
        <fullName evidence="2">DNA-binding protein</fullName>
    </submittedName>
</protein>